<proteinExistence type="inferred from homology"/>
<feature type="region of interest" description="Disordered" evidence="8">
    <location>
        <begin position="1"/>
        <end position="21"/>
    </location>
</feature>
<evidence type="ECO:0000256" key="8">
    <source>
        <dbReference type="SAM" id="MobiDB-lite"/>
    </source>
</evidence>
<comment type="subunit">
    <text evidence="6">Homodimer.</text>
</comment>
<dbReference type="CDD" id="cd24010">
    <property type="entry name" value="ASKHA_NBD_AcK_PK"/>
    <property type="match status" value="1"/>
</dbReference>
<keyword evidence="6" id="KW-0460">Magnesium</keyword>
<comment type="similarity">
    <text evidence="1 6 7">Belongs to the acetokinase family.</text>
</comment>
<dbReference type="GO" id="GO:0005524">
    <property type="term" value="F:ATP binding"/>
    <property type="evidence" value="ECO:0007669"/>
    <property type="project" value="UniProtKB-KW"/>
</dbReference>
<feature type="binding site" evidence="6">
    <location>
        <begin position="346"/>
        <end position="350"/>
    </location>
    <ligand>
        <name>ATP</name>
        <dbReference type="ChEBI" id="CHEBI:30616"/>
    </ligand>
</feature>
<evidence type="ECO:0000256" key="6">
    <source>
        <dbReference type="HAMAP-Rule" id="MF_00020"/>
    </source>
</evidence>
<dbReference type="PRINTS" id="PR00471">
    <property type="entry name" value="ACETATEKNASE"/>
</dbReference>
<gene>
    <name evidence="6" type="primary">ackA</name>
    <name evidence="9" type="ORF">BJ976_002020</name>
</gene>
<dbReference type="PROSITE" id="PS01075">
    <property type="entry name" value="ACETATE_KINASE_1"/>
    <property type="match status" value="1"/>
</dbReference>
<dbReference type="EMBL" id="JACHMC010000001">
    <property type="protein sequence ID" value="MBB4883669.1"/>
    <property type="molecule type" value="Genomic_DNA"/>
</dbReference>
<dbReference type="SUPFAM" id="SSF53067">
    <property type="entry name" value="Actin-like ATPase domain"/>
    <property type="match status" value="2"/>
</dbReference>
<dbReference type="GO" id="GO:0000287">
    <property type="term" value="F:magnesium ion binding"/>
    <property type="evidence" value="ECO:0007669"/>
    <property type="project" value="UniProtKB-UniRule"/>
</dbReference>
<dbReference type="GO" id="GO:0006085">
    <property type="term" value="P:acetyl-CoA biosynthetic process"/>
    <property type="evidence" value="ECO:0007669"/>
    <property type="project" value="UniProtKB-UniRule"/>
</dbReference>
<feature type="binding site" evidence="6">
    <location>
        <position position="400"/>
    </location>
    <ligand>
        <name>Mg(2+)</name>
        <dbReference type="ChEBI" id="CHEBI:18420"/>
    </ligand>
</feature>
<feature type="binding site" evidence="6">
    <location>
        <begin position="298"/>
        <end position="300"/>
    </location>
    <ligand>
        <name>ATP</name>
        <dbReference type="ChEBI" id="CHEBI:30616"/>
    </ligand>
</feature>
<comment type="catalytic activity">
    <reaction evidence="6">
        <text>acetate + ATP = acetyl phosphate + ADP</text>
        <dbReference type="Rhea" id="RHEA:11352"/>
        <dbReference type="ChEBI" id="CHEBI:22191"/>
        <dbReference type="ChEBI" id="CHEBI:30089"/>
        <dbReference type="ChEBI" id="CHEBI:30616"/>
        <dbReference type="ChEBI" id="CHEBI:456216"/>
        <dbReference type="EC" id="2.7.2.1"/>
    </reaction>
</comment>
<feature type="binding site" evidence="6">
    <location>
        <position position="45"/>
    </location>
    <ligand>
        <name>ATP</name>
        <dbReference type="ChEBI" id="CHEBI:30616"/>
    </ligand>
</feature>
<dbReference type="GO" id="GO:0005737">
    <property type="term" value="C:cytoplasm"/>
    <property type="evidence" value="ECO:0007669"/>
    <property type="project" value="UniProtKB-SubCell"/>
</dbReference>
<keyword evidence="3 6" id="KW-0547">Nucleotide-binding</keyword>
<feature type="site" description="Transition state stabilizer" evidence="6">
    <location>
        <position position="257"/>
    </location>
</feature>
<dbReference type="Pfam" id="PF00871">
    <property type="entry name" value="Acetate_kinase"/>
    <property type="match status" value="1"/>
</dbReference>
<comment type="pathway">
    <text evidence="6">Metabolic intermediate biosynthesis; acetyl-CoA biosynthesis; acetyl-CoA from acetate: step 1/2.</text>
</comment>
<dbReference type="UniPathway" id="UPA00340">
    <property type="reaction ID" value="UER00458"/>
</dbReference>
<dbReference type="InterPro" id="IPR023865">
    <property type="entry name" value="Aliphatic_acid_kinase_CS"/>
</dbReference>
<evidence type="ECO:0000313" key="10">
    <source>
        <dbReference type="Proteomes" id="UP000560081"/>
    </source>
</evidence>
<dbReference type="HAMAP" id="MF_00020">
    <property type="entry name" value="Acetate_kinase"/>
    <property type="match status" value="1"/>
</dbReference>
<evidence type="ECO:0000313" key="9">
    <source>
        <dbReference type="EMBL" id="MBB4883669.1"/>
    </source>
</evidence>
<dbReference type="InterPro" id="IPR043129">
    <property type="entry name" value="ATPase_NBD"/>
</dbReference>
<keyword evidence="4 6" id="KW-0418">Kinase</keyword>
<dbReference type="NCBIfam" id="TIGR00016">
    <property type="entry name" value="ackA"/>
    <property type="match status" value="1"/>
</dbReference>
<keyword evidence="6" id="KW-0479">Metal-binding</keyword>
<dbReference type="PANTHER" id="PTHR21060:SF15">
    <property type="entry name" value="ACETATE KINASE-RELATED"/>
    <property type="match status" value="1"/>
</dbReference>
<dbReference type="Proteomes" id="UP000560081">
    <property type="component" value="Unassembled WGS sequence"/>
</dbReference>
<feature type="binding site" evidence="6">
    <location>
        <begin position="224"/>
        <end position="228"/>
    </location>
    <ligand>
        <name>ATP</name>
        <dbReference type="ChEBI" id="CHEBI:30616"/>
    </ligand>
</feature>
<name>A0A7W7PB72_9MICC</name>
<comment type="caution">
    <text evidence="9">The sequence shown here is derived from an EMBL/GenBank/DDBJ whole genome shotgun (WGS) entry which is preliminary data.</text>
</comment>
<keyword evidence="6" id="KW-0963">Cytoplasm</keyword>
<organism evidence="9 10">
    <name type="scientific">Micrococcus flavus</name>
    <dbReference type="NCBI Taxonomy" id="384602"/>
    <lineage>
        <taxon>Bacteria</taxon>
        <taxon>Bacillati</taxon>
        <taxon>Actinomycetota</taxon>
        <taxon>Actinomycetes</taxon>
        <taxon>Micrococcales</taxon>
        <taxon>Micrococcaceae</taxon>
        <taxon>Micrococcus</taxon>
    </lineage>
</organism>
<evidence type="ECO:0000256" key="7">
    <source>
        <dbReference type="RuleBase" id="RU003835"/>
    </source>
</evidence>
<keyword evidence="5 6" id="KW-0067">ATP-binding</keyword>
<sequence length="422" mass="45025">MSDSLDASPVPASPTTTALPTVPARDLGQETLLVLVVNSGSSSLKYQVREITPDGEDTADPVVTKGLVERIGVAGSDVPDHAAALERVERQIAEVVGDRRLAAAGHRVVHGGERFHAPALVTNEVIRAIERLAPLAPLHNPAAAQGLRAVAQRWPDLPQVVVFDTSFHQTMPREAWQYALPDELYTEHGIRRYGFHGTSHDLVTGLAARHLGMDRDEFDGVVLHLGNGASATAIRGGRSVDTSMGYTPLAGLVMGTRSGDLDPSVVTHLITAHGMSAEQVDTMLNKESGLLGLSGHADMREVLEAAEAGHRASRDALKVASYRLAKYVGAYHVAVGGAKAIVFTAGIGENSAPFRARVLDRLEALGVRYDHARNMARGDDPRTISTDDSAIPVLVVPTDEEMAIAHLTHTVVEREAAWPLEG</sequence>
<keyword evidence="2 6" id="KW-0808">Transferase</keyword>
<dbReference type="InterPro" id="IPR004372">
    <property type="entry name" value="Ac/propionate_kinase"/>
</dbReference>
<protein>
    <recommendedName>
        <fullName evidence="6">Acetate kinase</fullName>
        <ecNumber evidence="6">2.7.2.1</ecNumber>
    </recommendedName>
    <alternativeName>
        <fullName evidence="6">Acetokinase</fullName>
    </alternativeName>
</protein>
<evidence type="ECO:0000256" key="5">
    <source>
        <dbReference type="ARBA" id="ARBA00022840"/>
    </source>
</evidence>
<feature type="binding site" evidence="6">
    <location>
        <position position="38"/>
    </location>
    <ligand>
        <name>Mg(2+)</name>
        <dbReference type="ChEBI" id="CHEBI:18420"/>
    </ligand>
</feature>
<dbReference type="AlphaFoldDB" id="A0A7W7PB72"/>
<dbReference type="PANTHER" id="PTHR21060">
    <property type="entry name" value="ACETATE KINASE"/>
    <property type="match status" value="1"/>
</dbReference>
<evidence type="ECO:0000256" key="2">
    <source>
        <dbReference type="ARBA" id="ARBA00022679"/>
    </source>
</evidence>
<dbReference type="Gene3D" id="3.30.420.40">
    <property type="match status" value="2"/>
</dbReference>
<accession>A0A7W7PB72</accession>
<feature type="binding site" evidence="6">
    <location>
        <position position="107"/>
    </location>
    <ligand>
        <name>substrate</name>
    </ligand>
</feature>
<comment type="subcellular location">
    <subcellularLocation>
        <location evidence="6">Cytoplasm</location>
    </subcellularLocation>
</comment>
<dbReference type="PIRSF" id="PIRSF000722">
    <property type="entry name" value="Acetate_prop_kin"/>
    <property type="match status" value="1"/>
</dbReference>
<feature type="site" description="Transition state stabilizer" evidence="6">
    <location>
        <position position="196"/>
    </location>
</feature>
<comment type="function">
    <text evidence="6">Catalyzes the formation of acetyl phosphate from acetate and ATP. Can also catalyze the reverse reaction.</text>
</comment>
<comment type="cofactor">
    <cofactor evidence="6">
        <name>Mg(2+)</name>
        <dbReference type="ChEBI" id="CHEBI:18420"/>
    </cofactor>
    <cofactor evidence="6">
        <name>Mn(2+)</name>
        <dbReference type="ChEBI" id="CHEBI:29035"/>
    </cofactor>
    <text evidence="6">Mg(2+). Can also accept Mn(2+).</text>
</comment>
<keyword evidence="10" id="KW-1185">Reference proteome</keyword>
<evidence type="ECO:0000256" key="3">
    <source>
        <dbReference type="ARBA" id="ARBA00022741"/>
    </source>
</evidence>
<dbReference type="InterPro" id="IPR000890">
    <property type="entry name" value="Aliphatic_acid_kin_short-chain"/>
</dbReference>
<dbReference type="GO" id="GO:0008776">
    <property type="term" value="F:acetate kinase activity"/>
    <property type="evidence" value="ECO:0007669"/>
    <property type="project" value="UniProtKB-UniRule"/>
</dbReference>
<dbReference type="EC" id="2.7.2.1" evidence="6"/>
<feature type="active site" description="Proton donor/acceptor" evidence="6">
    <location>
        <position position="164"/>
    </location>
</feature>
<evidence type="ECO:0000256" key="4">
    <source>
        <dbReference type="ARBA" id="ARBA00022777"/>
    </source>
</evidence>
<dbReference type="GO" id="GO:0006083">
    <property type="term" value="P:acetate metabolic process"/>
    <property type="evidence" value="ECO:0007669"/>
    <property type="project" value="TreeGrafter"/>
</dbReference>
<reference evidence="9 10" key="1">
    <citation type="submission" date="2020-08" db="EMBL/GenBank/DDBJ databases">
        <title>Sequencing the genomes of 1000 actinobacteria strains.</title>
        <authorList>
            <person name="Klenk H.-P."/>
        </authorList>
    </citation>
    <scope>NUCLEOTIDE SEQUENCE [LARGE SCALE GENOMIC DNA]</scope>
    <source>
        <strain evidence="9 10">DSM 19079</strain>
    </source>
</reference>
<evidence type="ECO:0000256" key="1">
    <source>
        <dbReference type="ARBA" id="ARBA00008748"/>
    </source>
</evidence>